<feature type="compositionally biased region" description="Pro residues" evidence="1">
    <location>
        <begin position="102"/>
        <end position="116"/>
    </location>
</feature>
<feature type="region of interest" description="Disordered" evidence="1">
    <location>
        <begin position="88"/>
        <end position="134"/>
    </location>
</feature>
<sequence length="239" mass="26945">MSEPREFTPAEKAREAKLRQDPIVVIHSPQLVQCSRCERMIKLSTKMAWDPAHWQKHRSRCVKRSEKEVLELKETNLAVLTCTSDVKLARTPPRRRRTASPRTPPSPLSPLTPPPSSDRGLASNGDIPSPLSSCEDLPSAVPSVLLRDPGPTFEEYLLRTRRRLPRDLPPSLLDSWRAWTWAKLKPPFLVNHQSSDMSDDSDDDYTLVLVSDARSDPPPRRQVLPTHPVPSRAPSVGYS</sequence>
<evidence type="ECO:0000313" key="2">
    <source>
        <dbReference type="EMBL" id="CCM02534.1"/>
    </source>
</evidence>
<dbReference type="InParanoid" id="J4H325"/>
<dbReference type="RefSeq" id="XP_012181817.1">
    <property type="nucleotide sequence ID" value="XM_012326427.1"/>
</dbReference>
<name>J4H325_9APHY</name>
<evidence type="ECO:0000256" key="1">
    <source>
        <dbReference type="SAM" id="MobiDB-lite"/>
    </source>
</evidence>
<dbReference type="GeneID" id="24097445"/>
<proteinExistence type="predicted"/>
<accession>J4H325</accession>
<dbReference type="Proteomes" id="UP000006352">
    <property type="component" value="Unassembled WGS sequence"/>
</dbReference>
<dbReference type="OrthoDB" id="3268830at2759"/>
<evidence type="ECO:0000313" key="3">
    <source>
        <dbReference type="Proteomes" id="UP000006352"/>
    </source>
</evidence>
<protein>
    <submittedName>
        <fullName evidence="2">Uncharacterized protein</fullName>
    </submittedName>
</protein>
<dbReference type="AlphaFoldDB" id="J4H325"/>
<dbReference type="HOGENOM" id="CLU_094673_1_0_1"/>
<feature type="region of interest" description="Disordered" evidence="1">
    <location>
        <begin position="192"/>
        <end position="239"/>
    </location>
</feature>
<dbReference type="EMBL" id="HE797085">
    <property type="protein sequence ID" value="CCM02534.1"/>
    <property type="molecule type" value="Genomic_DNA"/>
</dbReference>
<keyword evidence="3" id="KW-1185">Reference proteome</keyword>
<organism evidence="2 3">
    <name type="scientific">Fibroporia radiculosa</name>
    <dbReference type="NCBI Taxonomy" id="599839"/>
    <lineage>
        <taxon>Eukaryota</taxon>
        <taxon>Fungi</taxon>
        <taxon>Dikarya</taxon>
        <taxon>Basidiomycota</taxon>
        <taxon>Agaricomycotina</taxon>
        <taxon>Agaricomycetes</taxon>
        <taxon>Polyporales</taxon>
        <taxon>Fibroporiaceae</taxon>
        <taxon>Fibroporia</taxon>
    </lineage>
</organism>
<gene>
    <name evidence="2" type="ORF">FIBRA_04636</name>
</gene>
<reference evidence="2 3" key="1">
    <citation type="journal article" date="2012" name="Appl. Environ. Microbiol.">
        <title>Short-read sequencing for genomic analysis of the brown rot fungus Fibroporia radiculosa.</title>
        <authorList>
            <person name="Tang J.D."/>
            <person name="Perkins A.D."/>
            <person name="Sonstegard T.S."/>
            <person name="Schroeder S.G."/>
            <person name="Burgess S.C."/>
            <person name="Diehl S.V."/>
        </authorList>
    </citation>
    <scope>NUCLEOTIDE SEQUENCE [LARGE SCALE GENOMIC DNA]</scope>
    <source>
        <strain evidence="2 3">TFFH 294</strain>
    </source>
</reference>